<protein>
    <recommendedName>
        <fullName evidence="3">Lipoprotein</fullName>
    </recommendedName>
</protein>
<proteinExistence type="predicted"/>
<dbReference type="AlphaFoldDB" id="A0A2A4T336"/>
<name>A0A2A4T336_9DELT</name>
<sequence>MRYFWIFCCSFFLLTACRTPEPIVEREVFKPVLCAEPRVLTAYDFHNRGKELLASYFKTRKESELFFSWYASEDSVYMAQTINNCFDKRNKHFHAVRNIIQKNKILQKLIVQNMRLDSQAQVSELFLEDYRKIFMRDIQ</sequence>
<evidence type="ECO:0000313" key="2">
    <source>
        <dbReference type="Proteomes" id="UP000218113"/>
    </source>
</evidence>
<evidence type="ECO:0000313" key="1">
    <source>
        <dbReference type="EMBL" id="PCI27928.1"/>
    </source>
</evidence>
<comment type="caution">
    <text evidence="1">The sequence shown here is derived from an EMBL/GenBank/DDBJ whole genome shotgun (WGS) entry which is preliminary data.</text>
</comment>
<dbReference type="PROSITE" id="PS51257">
    <property type="entry name" value="PROKAR_LIPOPROTEIN"/>
    <property type="match status" value="1"/>
</dbReference>
<dbReference type="Proteomes" id="UP000218113">
    <property type="component" value="Unassembled WGS sequence"/>
</dbReference>
<organism evidence="1 2">
    <name type="scientific">SAR324 cluster bacterium</name>
    <dbReference type="NCBI Taxonomy" id="2024889"/>
    <lineage>
        <taxon>Bacteria</taxon>
        <taxon>Deltaproteobacteria</taxon>
        <taxon>SAR324 cluster</taxon>
    </lineage>
</organism>
<reference evidence="2" key="1">
    <citation type="submission" date="2017-08" db="EMBL/GenBank/DDBJ databases">
        <title>A dynamic microbial community with high functional redundancy inhabits the cold, oxic subseafloor aquifer.</title>
        <authorList>
            <person name="Tully B.J."/>
            <person name="Wheat C.G."/>
            <person name="Glazer B.T."/>
            <person name="Huber J.A."/>
        </authorList>
    </citation>
    <scope>NUCLEOTIDE SEQUENCE [LARGE SCALE GENOMIC DNA]</scope>
</reference>
<gene>
    <name evidence="1" type="ORF">COB67_07485</name>
</gene>
<accession>A0A2A4T336</accession>
<dbReference type="EMBL" id="NVSR01000045">
    <property type="protein sequence ID" value="PCI27928.1"/>
    <property type="molecule type" value="Genomic_DNA"/>
</dbReference>
<evidence type="ECO:0008006" key="3">
    <source>
        <dbReference type="Google" id="ProtNLM"/>
    </source>
</evidence>